<organism evidence="2 3">
    <name type="scientific">Marivirga lumbricoides</name>
    <dbReference type="NCBI Taxonomy" id="1046115"/>
    <lineage>
        <taxon>Bacteria</taxon>
        <taxon>Pseudomonadati</taxon>
        <taxon>Bacteroidota</taxon>
        <taxon>Cytophagia</taxon>
        <taxon>Cytophagales</taxon>
        <taxon>Marivirgaceae</taxon>
        <taxon>Marivirga</taxon>
    </lineage>
</organism>
<evidence type="ECO:0000313" key="2">
    <source>
        <dbReference type="EMBL" id="PTB96095.1"/>
    </source>
</evidence>
<sequence length="203" mass="23663">MDKLKLQSLLVLLFALSTIPSFAQEGFIEGYVITTQQDTLYGEVKDRTREPFGKLYRKIRLKQNGKLFTKKYSPSDVISYRKGDDLFESIWLKEKSEFFKTVYISEKGVGEQRFLKVVLKGDVSYYHVEWRDPDSGYYDYHGYLINRISDKSLYIRFDLFGISKKKVITYLNDCSAIINLLEEGDDPSIQDMVTIYNTKCSAQ</sequence>
<reference evidence="2 3" key="1">
    <citation type="submission" date="2018-03" db="EMBL/GenBank/DDBJ databases">
        <title>Cross-interface Injection: A General Nanoliter Liquid Handling Method Applied to Single Cells Genome Amplification Automated Nanoliter Liquid Handling Applied to Single Cell Multiple Displacement Amplification.</title>
        <authorList>
            <person name="Yun J."/>
            <person name="Xu P."/>
            <person name="Xu J."/>
            <person name="Dai X."/>
            <person name="Wang Y."/>
            <person name="Zheng X."/>
            <person name="Cao C."/>
            <person name="Yi Q."/>
            <person name="Zhu Y."/>
            <person name="Wang L."/>
            <person name="Dong Z."/>
            <person name="Huang Y."/>
            <person name="Huang L."/>
            <person name="Du W."/>
        </authorList>
    </citation>
    <scope>NUCLEOTIDE SEQUENCE [LARGE SCALE GENOMIC DNA]</scope>
    <source>
        <strain evidence="2 3">Z-D1-2</strain>
    </source>
</reference>
<evidence type="ECO:0000256" key="1">
    <source>
        <dbReference type="SAM" id="SignalP"/>
    </source>
</evidence>
<dbReference type="EMBL" id="PYVU01000067">
    <property type="protein sequence ID" value="PTB96095.1"/>
    <property type="molecule type" value="Genomic_DNA"/>
</dbReference>
<comment type="caution">
    <text evidence="2">The sequence shown here is derived from an EMBL/GenBank/DDBJ whole genome shotgun (WGS) entry which is preliminary data.</text>
</comment>
<keyword evidence="1" id="KW-0732">Signal</keyword>
<proteinExistence type="predicted"/>
<protein>
    <submittedName>
        <fullName evidence="2">Uncharacterized protein</fullName>
    </submittedName>
</protein>
<dbReference type="AlphaFoldDB" id="A0A2T4DQL1"/>
<name>A0A2T4DQL1_9BACT</name>
<dbReference type="Proteomes" id="UP000240608">
    <property type="component" value="Unassembled WGS sequence"/>
</dbReference>
<feature type="chain" id="PRO_5015743204" evidence="1">
    <location>
        <begin position="24"/>
        <end position="203"/>
    </location>
</feature>
<accession>A0A2T4DQL1</accession>
<feature type="signal peptide" evidence="1">
    <location>
        <begin position="1"/>
        <end position="23"/>
    </location>
</feature>
<evidence type="ECO:0000313" key="3">
    <source>
        <dbReference type="Proteomes" id="UP000240608"/>
    </source>
</evidence>
<gene>
    <name evidence="2" type="ORF">C9994_08900</name>
</gene>